<comment type="similarity">
    <text evidence="3">Belongs to the Nudix hydrolase family. PCD1 subfamily.</text>
</comment>
<evidence type="ECO:0000256" key="1">
    <source>
        <dbReference type="ARBA" id="ARBA00001936"/>
    </source>
</evidence>
<dbReference type="Pfam" id="PF00293">
    <property type="entry name" value="NUDIX"/>
    <property type="match status" value="1"/>
</dbReference>
<sequence length="187" mass="20500">MNSEAFRQRFTLLLPPDNAPVSPGGREAAVLVPVITYPEPHLLLTKRAAHLRHHPGQVAFPGGKRDPADRSLMQTALRETCEELGVPPRHIEVIGTLPVVSSQTGFRVTPFVALLTPGTLLTLAPEEVALSFEVPLAPLLSPANFFRLDVLRNGQPHTVRVVDYQKHFIWGMTAGIIRNLGKQITGE</sequence>
<dbReference type="GO" id="GO:0030145">
    <property type="term" value="F:manganese ion binding"/>
    <property type="evidence" value="ECO:0007669"/>
    <property type="project" value="InterPro"/>
</dbReference>
<dbReference type="Gene3D" id="3.90.79.10">
    <property type="entry name" value="Nucleoside Triphosphate Pyrophosphohydrolase"/>
    <property type="match status" value="1"/>
</dbReference>
<dbReference type="GO" id="GO:0009132">
    <property type="term" value="P:nucleoside diphosphate metabolic process"/>
    <property type="evidence" value="ECO:0007669"/>
    <property type="project" value="InterPro"/>
</dbReference>
<evidence type="ECO:0000256" key="3">
    <source>
        <dbReference type="ARBA" id="ARBA00006506"/>
    </source>
</evidence>
<evidence type="ECO:0000313" key="10">
    <source>
        <dbReference type="Proteomes" id="UP000028602"/>
    </source>
</evidence>
<gene>
    <name evidence="9" type="ORF">GTPT_2079</name>
</gene>
<evidence type="ECO:0000256" key="5">
    <source>
        <dbReference type="ARBA" id="ARBA00022801"/>
    </source>
</evidence>
<proteinExistence type="inferred from homology"/>
<evidence type="ECO:0000313" key="9">
    <source>
        <dbReference type="EMBL" id="KFD18781.1"/>
    </source>
</evidence>
<evidence type="ECO:0000256" key="7">
    <source>
        <dbReference type="ARBA" id="ARBA00023211"/>
    </source>
</evidence>
<evidence type="ECO:0000256" key="6">
    <source>
        <dbReference type="ARBA" id="ARBA00022842"/>
    </source>
</evidence>
<comment type="cofactor">
    <cofactor evidence="1">
        <name>Mn(2+)</name>
        <dbReference type="ChEBI" id="CHEBI:29035"/>
    </cofactor>
</comment>
<dbReference type="InterPro" id="IPR015797">
    <property type="entry name" value="NUDIX_hydrolase-like_dom_sf"/>
</dbReference>
<dbReference type="PROSITE" id="PS01293">
    <property type="entry name" value="NUDIX_COA"/>
    <property type="match status" value="1"/>
</dbReference>
<evidence type="ECO:0000259" key="8">
    <source>
        <dbReference type="PROSITE" id="PS51462"/>
    </source>
</evidence>
<dbReference type="PANTHER" id="PTHR12992:SF11">
    <property type="entry name" value="MITOCHONDRIAL COENZYME A DIPHOSPHATASE NUDT8"/>
    <property type="match status" value="1"/>
</dbReference>
<dbReference type="EMBL" id="JMPR01000035">
    <property type="protein sequence ID" value="KFD18781.1"/>
    <property type="molecule type" value="Genomic_DNA"/>
</dbReference>
<evidence type="ECO:0000256" key="4">
    <source>
        <dbReference type="ARBA" id="ARBA00022723"/>
    </source>
</evidence>
<comment type="caution">
    <text evidence="9">The sequence shown here is derived from an EMBL/GenBank/DDBJ whole genome shotgun (WGS) entry which is preliminary data.</text>
</comment>
<dbReference type="InterPro" id="IPR000059">
    <property type="entry name" value="NUDIX_hydrolase_NudL_CS"/>
</dbReference>
<keyword evidence="10" id="KW-1185">Reference proteome</keyword>
<dbReference type="AlphaFoldDB" id="A0A085JE85"/>
<dbReference type="NCBIfam" id="NF007980">
    <property type="entry name" value="PRK10707.1"/>
    <property type="match status" value="1"/>
</dbReference>
<protein>
    <submittedName>
        <fullName evidence="9">Putative Nudix hydrolase</fullName>
        <ecNumber evidence="9">3.-.-.-</ecNumber>
    </submittedName>
</protein>
<dbReference type="InterPro" id="IPR000086">
    <property type="entry name" value="NUDIX_hydrolase_dom"/>
</dbReference>
<dbReference type="GO" id="GO:0010945">
    <property type="term" value="F:coenzyme A diphosphatase activity"/>
    <property type="evidence" value="ECO:0007669"/>
    <property type="project" value="InterPro"/>
</dbReference>
<reference evidence="9 10" key="1">
    <citation type="submission" date="2014-05" db="EMBL/GenBank/DDBJ databases">
        <title>ATOL: Assembling a taxonomically balanced genome-scale reconstruction of the evolutionary history of the Enterobacteriaceae.</title>
        <authorList>
            <person name="Plunkett G.III."/>
            <person name="Neeno-Eckwall E.C."/>
            <person name="Glasner J.D."/>
            <person name="Perna N.T."/>
        </authorList>
    </citation>
    <scope>NUCLEOTIDE SEQUENCE [LARGE SCALE GENOMIC DNA]</scope>
    <source>
        <strain evidence="9 10">ATCC 33301</strain>
    </source>
</reference>
<name>A0A085JE85_9GAMM</name>
<dbReference type="InterPro" id="IPR045121">
    <property type="entry name" value="CoAse"/>
</dbReference>
<dbReference type="PROSITE" id="PS51462">
    <property type="entry name" value="NUDIX"/>
    <property type="match status" value="1"/>
</dbReference>
<dbReference type="eggNOG" id="COG0494">
    <property type="taxonomic scope" value="Bacteria"/>
</dbReference>
<dbReference type="Proteomes" id="UP000028602">
    <property type="component" value="Unassembled WGS sequence"/>
</dbReference>
<keyword evidence="6" id="KW-0460">Magnesium</keyword>
<comment type="cofactor">
    <cofactor evidence="2">
        <name>Mg(2+)</name>
        <dbReference type="ChEBI" id="CHEBI:18420"/>
    </cofactor>
</comment>
<evidence type="ECO:0000256" key="2">
    <source>
        <dbReference type="ARBA" id="ARBA00001946"/>
    </source>
</evidence>
<dbReference type="RefSeq" id="WP_025903015.1">
    <property type="nucleotide sequence ID" value="NZ_ATMJ01000017.1"/>
</dbReference>
<keyword evidence="7" id="KW-0464">Manganese</keyword>
<dbReference type="CDD" id="cd03426">
    <property type="entry name" value="NUDIX_CoAse_Nudt7"/>
    <property type="match status" value="1"/>
</dbReference>
<feature type="domain" description="Nudix hydrolase" evidence="8">
    <location>
        <begin position="25"/>
        <end position="156"/>
    </location>
</feature>
<dbReference type="GO" id="GO:0000287">
    <property type="term" value="F:magnesium ion binding"/>
    <property type="evidence" value="ECO:0007669"/>
    <property type="project" value="InterPro"/>
</dbReference>
<keyword evidence="5 9" id="KW-0378">Hydrolase</keyword>
<dbReference type="PANTHER" id="PTHR12992">
    <property type="entry name" value="NUDIX HYDROLASE"/>
    <property type="match status" value="1"/>
</dbReference>
<keyword evidence="4" id="KW-0479">Metal-binding</keyword>
<dbReference type="OrthoDB" id="9802805at2"/>
<dbReference type="SUPFAM" id="SSF55811">
    <property type="entry name" value="Nudix"/>
    <property type="match status" value="1"/>
</dbReference>
<accession>A0A085JE85</accession>
<organism evidence="9 10">
    <name type="scientific">Tatumella ptyseos ATCC 33301</name>
    <dbReference type="NCBI Taxonomy" id="1005995"/>
    <lineage>
        <taxon>Bacteria</taxon>
        <taxon>Pseudomonadati</taxon>
        <taxon>Pseudomonadota</taxon>
        <taxon>Gammaproteobacteria</taxon>
        <taxon>Enterobacterales</taxon>
        <taxon>Erwiniaceae</taxon>
        <taxon>Tatumella</taxon>
    </lineage>
</organism>
<dbReference type="EC" id="3.-.-.-" evidence="9"/>